<keyword evidence="2" id="KW-1185">Reference proteome</keyword>
<gene>
    <name evidence="1" type="ordered locus">Sterm_2594</name>
</gene>
<dbReference type="EMBL" id="CP001739">
    <property type="protein sequence ID" value="ACZ09442.1"/>
    <property type="molecule type" value="Genomic_DNA"/>
</dbReference>
<proteinExistence type="predicted"/>
<dbReference type="RefSeq" id="WP_012862036.1">
    <property type="nucleotide sequence ID" value="NC_013517.1"/>
</dbReference>
<reference evidence="1 2" key="2">
    <citation type="journal article" date="2010" name="Stand. Genomic Sci.">
        <title>Complete genome sequence of Sebaldella termitidis type strain (NCTC 11300).</title>
        <authorList>
            <person name="Harmon-Smith M."/>
            <person name="Celia L."/>
            <person name="Chertkov O."/>
            <person name="Lapidus A."/>
            <person name="Copeland A."/>
            <person name="Glavina Del Rio T."/>
            <person name="Nolan M."/>
            <person name="Lucas S."/>
            <person name="Tice H."/>
            <person name="Cheng J.F."/>
            <person name="Han C."/>
            <person name="Detter J.C."/>
            <person name="Bruce D."/>
            <person name="Goodwin L."/>
            <person name="Pitluck S."/>
            <person name="Pati A."/>
            <person name="Liolios K."/>
            <person name="Ivanova N."/>
            <person name="Mavromatis K."/>
            <person name="Mikhailova N."/>
            <person name="Chen A."/>
            <person name="Palaniappan K."/>
            <person name="Land M."/>
            <person name="Hauser L."/>
            <person name="Chang Y.J."/>
            <person name="Jeffries C.D."/>
            <person name="Brettin T."/>
            <person name="Goker M."/>
            <person name="Beck B."/>
            <person name="Bristow J."/>
            <person name="Eisen J.A."/>
            <person name="Markowitz V."/>
            <person name="Hugenholtz P."/>
            <person name="Kyrpides N.C."/>
            <person name="Klenk H.P."/>
            <person name="Chen F."/>
        </authorList>
    </citation>
    <scope>NUCLEOTIDE SEQUENCE [LARGE SCALE GENOMIC DNA]</scope>
    <source>
        <strain evidence="2">ATCC 33386 / NCTC 11300</strain>
    </source>
</reference>
<evidence type="ECO:0000313" key="1">
    <source>
        <dbReference type="EMBL" id="ACZ09442.1"/>
    </source>
</evidence>
<sequence>MGHKINAFLGCDSTINRLAKNWSRNSIQLSQGLSMLFLTDNLFEDIVRLSNLKDEVSVEHFESLTPAVFSLLETYSHNGKIAYFETDYFGGVGEQSAVLFENGVQKFPIQYTNDFGGQKNDEERAINFILKELGVSKLEGQDEFDSIKLYSYRQMI</sequence>
<accession>D1AM68</accession>
<name>D1AM68_SEBTE</name>
<dbReference type="Proteomes" id="UP000000845">
    <property type="component" value="Chromosome"/>
</dbReference>
<dbReference type="AlphaFoldDB" id="D1AM68"/>
<evidence type="ECO:0000313" key="2">
    <source>
        <dbReference type="Proteomes" id="UP000000845"/>
    </source>
</evidence>
<dbReference type="STRING" id="526218.Sterm_2594"/>
<dbReference type="KEGG" id="str:Sterm_2594"/>
<protein>
    <submittedName>
        <fullName evidence="1">Uncharacterized protein</fullName>
    </submittedName>
</protein>
<organism evidence="1 2">
    <name type="scientific">Sebaldella termitidis (strain ATCC 33386 / NCTC 11300)</name>
    <dbReference type="NCBI Taxonomy" id="526218"/>
    <lineage>
        <taxon>Bacteria</taxon>
        <taxon>Fusobacteriati</taxon>
        <taxon>Fusobacteriota</taxon>
        <taxon>Fusobacteriia</taxon>
        <taxon>Fusobacteriales</taxon>
        <taxon>Leptotrichiaceae</taxon>
        <taxon>Sebaldella</taxon>
    </lineage>
</organism>
<dbReference type="eggNOG" id="ENOG5032T13">
    <property type="taxonomic scope" value="Bacteria"/>
</dbReference>
<reference evidence="2" key="1">
    <citation type="submission" date="2009-09" db="EMBL/GenBank/DDBJ databases">
        <title>The complete chromosome of Sebaldella termitidis ATCC 33386.</title>
        <authorList>
            <consortium name="US DOE Joint Genome Institute (JGI-PGF)"/>
            <person name="Lucas S."/>
            <person name="Copeland A."/>
            <person name="Lapidus A."/>
            <person name="Glavina del Rio T."/>
            <person name="Dalin E."/>
            <person name="Tice H."/>
            <person name="Bruce D."/>
            <person name="Goodwin L."/>
            <person name="Pitluck S."/>
            <person name="Kyrpides N."/>
            <person name="Mavromatis K."/>
            <person name="Ivanova N."/>
            <person name="Mikhailova N."/>
            <person name="Sims D."/>
            <person name="Meincke L."/>
            <person name="Brettin T."/>
            <person name="Detter J.C."/>
            <person name="Han C."/>
            <person name="Larimer F."/>
            <person name="Land M."/>
            <person name="Hauser L."/>
            <person name="Markowitz V."/>
            <person name="Cheng J.F."/>
            <person name="Hugenholtz P."/>
            <person name="Woyke T."/>
            <person name="Wu D."/>
            <person name="Eisen J.A."/>
        </authorList>
    </citation>
    <scope>NUCLEOTIDE SEQUENCE [LARGE SCALE GENOMIC DNA]</scope>
    <source>
        <strain evidence="2">ATCC 33386 / NCTC 11300</strain>
    </source>
</reference>
<dbReference type="HOGENOM" id="CLU_110680_0_0_0"/>